<dbReference type="EMBL" id="JAFEKC020000001">
    <property type="protein sequence ID" value="KAK0517048.1"/>
    <property type="molecule type" value="Genomic_DNA"/>
</dbReference>
<evidence type="ECO:0000259" key="4">
    <source>
        <dbReference type="PROSITE" id="PS50018"/>
    </source>
</evidence>
<dbReference type="Gene3D" id="1.10.506.10">
    <property type="entry name" value="GTPase Activation - p120gap, domain 1"/>
    <property type="match status" value="1"/>
</dbReference>
<feature type="domain" description="C2" evidence="3">
    <location>
        <begin position="526"/>
        <end position="662"/>
    </location>
</feature>
<proteinExistence type="predicted"/>
<feature type="compositionally biased region" description="Basic and acidic residues" evidence="2">
    <location>
        <begin position="1318"/>
        <end position="1333"/>
    </location>
</feature>
<dbReference type="InterPro" id="IPR001936">
    <property type="entry name" value="RasGAP_dom"/>
</dbReference>
<dbReference type="GO" id="GO:0005096">
    <property type="term" value="F:GTPase activator activity"/>
    <property type="evidence" value="ECO:0007669"/>
    <property type="project" value="UniProtKB-KW"/>
</dbReference>
<feature type="compositionally biased region" description="Acidic residues" evidence="2">
    <location>
        <begin position="1231"/>
        <end position="1240"/>
    </location>
</feature>
<feature type="compositionally biased region" description="Low complexity" evidence="2">
    <location>
        <begin position="1253"/>
        <end position="1268"/>
    </location>
</feature>
<dbReference type="InterPro" id="IPR000008">
    <property type="entry name" value="C2_dom"/>
</dbReference>
<evidence type="ECO:0000313" key="6">
    <source>
        <dbReference type="Proteomes" id="UP001166286"/>
    </source>
</evidence>
<dbReference type="Proteomes" id="UP001166286">
    <property type="component" value="Unassembled WGS sequence"/>
</dbReference>
<feature type="compositionally biased region" description="Polar residues" evidence="2">
    <location>
        <begin position="78"/>
        <end position="89"/>
    </location>
</feature>
<dbReference type="CDD" id="cd05137">
    <property type="entry name" value="RasGAP_CLA2_BUD2"/>
    <property type="match status" value="1"/>
</dbReference>
<dbReference type="Pfam" id="PF00168">
    <property type="entry name" value="C2"/>
    <property type="match status" value="1"/>
</dbReference>
<dbReference type="InterPro" id="IPR035892">
    <property type="entry name" value="C2_domain_sf"/>
</dbReference>
<feature type="domain" description="Ras-GAP" evidence="4">
    <location>
        <begin position="746"/>
        <end position="981"/>
    </location>
</feature>
<dbReference type="PANTHER" id="PTHR10194">
    <property type="entry name" value="RAS GTPASE-ACTIVATING PROTEINS"/>
    <property type="match status" value="1"/>
</dbReference>
<dbReference type="GO" id="GO:0007165">
    <property type="term" value="P:signal transduction"/>
    <property type="evidence" value="ECO:0007669"/>
    <property type="project" value="UniProtKB-ARBA"/>
</dbReference>
<feature type="region of interest" description="Disordered" evidence="2">
    <location>
        <begin position="1"/>
        <end position="220"/>
    </location>
</feature>
<comment type="caution">
    <text evidence="5">The sequence shown here is derived from an EMBL/GenBank/DDBJ whole genome shotgun (WGS) entry which is preliminary data.</text>
</comment>
<evidence type="ECO:0000259" key="3">
    <source>
        <dbReference type="PROSITE" id="PS50004"/>
    </source>
</evidence>
<dbReference type="PROSITE" id="PS50004">
    <property type="entry name" value="C2"/>
    <property type="match status" value="1"/>
</dbReference>
<dbReference type="Pfam" id="PF00616">
    <property type="entry name" value="RasGAP"/>
    <property type="match status" value="1"/>
</dbReference>
<reference evidence="5" key="1">
    <citation type="submission" date="2023-03" db="EMBL/GenBank/DDBJ databases">
        <title>Complete genome of Cladonia borealis.</title>
        <authorList>
            <person name="Park H."/>
        </authorList>
    </citation>
    <scope>NUCLEOTIDE SEQUENCE</scope>
    <source>
        <strain evidence="5">ANT050790</strain>
    </source>
</reference>
<dbReference type="InterPro" id="IPR008936">
    <property type="entry name" value="Rho_GTPase_activation_prot"/>
</dbReference>
<feature type="compositionally biased region" description="Polar residues" evidence="2">
    <location>
        <begin position="1137"/>
        <end position="1146"/>
    </location>
</feature>
<gene>
    <name evidence="5" type="ORF">JMJ35_000203</name>
</gene>
<dbReference type="InterPro" id="IPR023152">
    <property type="entry name" value="RasGAP_CS"/>
</dbReference>
<dbReference type="PANTHER" id="PTHR10194:SF60">
    <property type="entry name" value="RAS GTPASE-ACTIVATING PROTEIN RASKOL"/>
    <property type="match status" value="1"/>
</dbReference>
<dbReference type="SUPFAM" id="SSF48350">
    <property type="entry name" value="GTPase activation domain, GAP"/>
    <property type="match status" value="1"/>
</dbReference>
<dbReference type="SMART" id="SM00239">
    <property type="entry name" value="C2"/>
    <property type="match status" value="1"/>
</dbReference>
<evidence type="ECO:0000256" key="2">
    <source>
        <dbReference type="SAM" id="MobiDB-lite"/>
    </source>
</evidence>
<feature type="compositionally biased region" description="Polar residues" evidence="2">
    <location>
        <begin position="1206"/>
        <end position="1215"/>
    </location>
</feature>
<organism evidence="5 6">
    <name type="scientific">Cladonia borealis</name>
    <dbReference type="NCBI Taxonomy" id="184061"/>
    <lineage>
        <taxon>Eukaryota</taxon>
        <taxon>Fungi</taxon>
        <taxon>Dikarya</taxon>
        <taxon>Ascomycota</taxon>
        <taxon>Pezizomycotina</taxon>
        <taxon>Lecanoromycetes</taxon>
        <taxon>OSLEUM clade</taxon>
        <taxon>Lecanoromycetidae</taxon>
        <taxon>Lecanorales</taxon>
        <taxon>Lecanorineae</taxon>
        <taxon>Cladoniaceae</taxon>
        <taxon>Cladonia</taxon>
    </lineage>
</organism>
<evidence type="ECO:0000313" key="5">
    <source>
        <dbReference type="EMBL" id="KAK0517048.1"/>
    </source>
</evidence>
<accession>A0AA39V5E1</accession>
<keyword evidence="1" id="KW-0343">GTPase activation</keyword>
<feature type="compositionally biased region" description="Basic and acidic residues" evidence="2">
    <location>
        <begin position="117"/>
        <end position="139"/>
    </location>
</feature>
<dbReference type="Gene3D" id="2.60.40.150">
    <property type="entry name" value="C2 domain"/>
    <property type="match status" value="1"/>
</dbReference>
<protein>
    <recommendedName>
        <fullName evidence="7">GTPase activating protein</fullName>
    </recommendedName>
</protein>
<sequence>MEARIESRRRNGSKRNSGFFGQEQQKGDTIQRRTSKKASSRDRQGQIYSDDFGDEVARAGTPEPAPTLPSATPLPISAFSTSRSASPQLPSRRSPHSRSRDGTPSARLHISTHARNGSKESQSRPRTRTLEERYRDKSPEVPNRPRLGSLRSPSLQEEEDDDDDSSSIGFPSIISSPPSDAHSDTQPRTRRGLTNPSPRPLSPIRNPIAAKPGTHLASSSTDAKKILQLMKTTCGRMHGILSFRMSYTGTWSSGYCAINVASGSLIYQAKGKVSDNKTLIPDLRGCQVRTLYDAESRSTFLDVSTRRTSMGIHLRPHVPETFDSWLAALLCWQPIRPKGVQNKMTKPQEAHIAERKLGDKKRHSWSTTASKDASIIKVGKMLMWDKDARFGSSSPPGTGRISTYKQLKSISKNWRKVSCTLQENGHFKLLSDPDNILMAIIPLSSLSRCAIQRLNPSVLDDEFSLAIYPQYTSTTSSLPPLHPVYLSLDSRVLFEVWFVLLRAFTVPELYGPESEAADAQSGGSNNDAAVMKSTSADMFRVERQLSLRVIEAKLHSGRANTSHSSSSESGQQPPSKKDMATGSYYAEVQLDGELRGKTAVKLDTSNPFWREDFEFVDLPPVLSSASIELKTRNAGQKDWTLSHAPIDLEQGDINPGSIDGDIEVSPLDLFYGKVDIRIDELERSTDTEKWWSIVNEDDEVVGEMLMKVRIEELVVLMSRDYGPILELLHRFSSGLTNQIAQMAHVELKRISEIMLNIFQVSSEASNWLMSLVEDEIDSIHKETPMSKFRYGRNRIASNDSYESSIEREVLLRDLGKNATAEANLLFRGNSLLTKALDSHMRRLGKEYLEDTLSEKIRDIDESDPECEVDPNRVKDPEHLQRNWRNLIALTENVWKSIATSANRCPPELRHIMRHIRACAEDRYGDFLRSVAYSSVSGFLFLRFFCPAVLNPKLFGLLKDHPRPRAHRTLTLITKALQTLANLTTFGSKEPWMEPMNAFLTSHRQEFKAYVDDICSISADHRTSTIPPSYAAPITILGRLPGTSREGFPSLPYLIDQARECAGLVDAWLDSRKEIDNTVLMSEELKNFDDLCEASREKSKQCLTRAEQAERPSGTLEPKWEELVEQMDRKARFKEPNGCTSPNTPTAEGSIHSIHSERSSASSLTDSYIQSHKPRKVSPGTSRLIIAASPTSPRSPDWHGESDSETDTPPGSSSSVWDPGVHNENQPPSDSEIIDDVDLDIPDDHSAIGSSIYSLTPTSKRTSTSTSSTIVHKPIPLITPSYNRRHAGPRSTYSLRRSSDRADISKTVGPRGTGITPRDGTRTSREGVRSRDGPHSTPKSMYRLNASTSSQNAFEPSNVRTPANKSESGSRLRLGDLGGVFKKKGKE</sequence>
<evidence type="ECO:0000256" key="1">
    <source>
        <dbReference type="ARBA" id="ARBA00022468"/>
    </source>
</evidence>
<feature type="region of interest" description="Disordered" evidence="2">
    <location>
        <begin position="1132"/>
        <end position="1386"/>
    </location>
</feature>
<dbReference type="PROSITE" id="PS00509">
    <property type="entry name" value="RAS_GTPASE_ACTIV_1"/>
    <property type="match status" value="1"/>
</dbReference>
<feature type="compositionally biased region" description="Low complexity" evidence="2">
    <location>
        <begin position="562"/>
        <end position="574"/>
    </location>
</feature>
<feature type="compositionally biased region" description="Polar residues" evidence="2">
    <location>
        <begin position="1344"/>
        <end position="1366"/>
    </location>
</feature>
<name>A0AA39V5E1_9LECA</name>
<evidence type="ECO:0008006" key="7">
    <source>
        <dbReference type="Google" id="ProtNLM"/>
    </source>
</evidence>
<keyword evidence="6" id="KW-1185">Reference proteome</keyword>
<dbReference type="PROSITE" id="PS50018">
    <property type="entry name" value="RAS_GTPASE_ACTIV_2"/>
    <property type="match status" value="1"/>
</dbReference>
<feature type="region of interest" description="Disordered" evidence="2">
    <location>
        <begin position="556"/>
        <end position="580"/>
    </location>
</feature>
<feature type="compositionally biased region" description="Low complexity" evidence="2">
    <location>
        <begin position="166"/>
        <end position="180"/>
    </location>
</feature>
<dbReference type="SUPFAM" id="SSF49562">
    <property type="entry name" value="C2 domain (Calcium/lipid-binding domain, CaLB)"/>
    <property type="match status" value="1"/>
</dbReference>
<dbReference type="SMART" id="SM00323">
    <property type="entry name" value="RasGAP"/>
    <property type="match status" value="1"/>
</dbReference>
<dbReference type="InterPro" id="IPR039360">
    <property type="entry name" value="Ras_GTPase"/>
</dbReference>
<feature type="compositionally biased region" description="Acidic residues" evidence="2">
    <location>
        <begin position="156"/>
        <end position="165"/>
    </location>
</feature>